<dbReference type="EMBL" id="JAXUIC010000005">
    <property type="protein sequence ID" value="KAK4590765.1"/>
    <property type="molecule type" value="Genomic_DNA"/>
</dbReference>
<dbReference type="Proteomes" id="UP001324115">
    <property type="component" value="Unassembled WGS sequence"/>
</dbReference>
<accession>A0AAN7FI90</accession>
<evidence type="ECO:0000256" key="1">
    <source>
        <dbReference type="SAM" id="SignalP"/>
    </source>
</evidence>
<name>A0AAN7FI90_QUERU</name>
<feature type="chain" id="PRO_5043004673" evidence="1">
    <location>
        <begin position="19"/>
        <end position="108"/>
    </location>
</feature>
<comment type="caution">
    <text evidence="2">The sequence shown here is derived from an EMBL/GenBank/DDBJ whole genome shotgun (WGS) entry which is preliminary data.</text>
</comment>
<evidence type="ECO:0000313" key="2">
    <source>
        <dbReference type="EMBL" id="KAK4590765.1"/>
    </source>
</evidence>
<protein>
    <submittedName>
        <fullName evidence="2">Uncharacterized protein</fullName>
    </submittedName>
</protein>
<sequence>MVAKTMVTLFMVVLLVAPASNPSLSVEAKPDLDCILKCFQDCASLNDNPFKLKLCRDVCVHFCSHSLTDVIYSRILDCAESMPTSFGSDVNKEEDYMDTCYNSGKKKN</sequence>
<proteinExistence type="predicted"/>
<keyword evidence="1" id="KW-0732">Signal</keyword>
<feature type="signal peptide" evidence="1">
    <location>
        <begin position="1"/>
        <end position="18"/>
    </location>
</feature>
<organism evidence="2 3">
    <name type="scientific">Quercus rubra</name>
    <name type="common">Northern red oak</name>
    <name type="synonym">Quercus borealis</name>
    <dbReference type="NCBI Taxonomy" id="3512"/>
    <lineage>
        <taxon>Eukaryota</taxon>
        <taxon>Viridiplantae</taxon>
        <taxon>Streptophyta</taxon>
        <taxon>Embryophyta</taxon>
        <taxon>Tracheophyta</taxon>
        <taxon>Spermatophyta</taxon>
        <taxon>Magnoliopsida</taxon>
        <taxon>eudicotyledons</taxon>
        <taxon>Gunneridae</taxon>
        <taxon>Pentapetalae</taxon>
        <taxon>rosids</taxon>
        <taxon>fabids</taxon>
        <taxon>Fagales</taxon>
        <taxon>Fagaceae</taxon>
        <taxon>Quercus</taxon>
    </lineage>
</organism>
<gene>
    <name evidence="2" type="ORF">RGQ29_021084</name>
</gene>
<keyword evidence="3" id="KW-1185">Reference proteome</keyword>
<reference evidence="2 3" key="1">
    <citation type="journal article" date="2023" name="G3 (Bethesda)">
        <title>A haplotype-resolved chromosome-scale genome for Quercus rubra L. provides insights into the genetics of adaptive traits for red oak species.</title>
        <authorList>
            <person name="Kapoor B."/>
            <person name="Jenkins J."/>
            <person name="Schmutz J."/>
            <person name="Zhebentyayeva T."/>
            <person name="Kuelheim C."/>
            <person name="Coggeshall M."/>
            <person name="Heim C."/>
            <person name="Lasky J.R."/>
            <person name="Leites L."/>
            <person name="Islam-Faridi N."/>
            <person name="Romero-Severson J."/>
            <person name="DeLeo V.L."/>
            <person name="Lucas S.M."/>
            <person name="Lazic D."/>
            <person name="Gailing O."/>
            <person name="Carlson J."/>
            <person name="Staton M."/>
        </authorList>
    </citation>
    <scope>NUCLEOTIDE SEQUENCE [LARGE SCALE GENOMIC DNA]</scope>
    <source>
        <strain evidence="2">Pseudo-F2</strain>
    </source>
</reference>
<evidence type="ECO:0000313" key="3">
    <source>
        <dbReference type="Proteomes" id="UP001324115"/>
    </source>
</evidence>
<dbReference type="AlphaFoldDB" id="A0AAN7FI90"/>